<proteinExistence type="predicted"/>
<comment type="caution">
    <text evidence="1">The sequence shown here is derived from an EMBL/GenBank/DDBJ whole genome shotgun (WGS) entry which is preliminary data.</text>
</comment>
<protein>
    <submittedName>
        <fullName evidence="1">Uncharacterized protein</fullName>
    </submittedName>
</protein>
<dbReference type="OrthoDB" id="2536816at2759"/>
<evidence type="ECO:0000313" key="1">
    <source>
        <dbReference type="EMBL" id="PRQ70791.1"/>
    </source>
</evidence>
<gene>
    <name evidence="1" type="ORF">AAT19DRAFT_10948</name>
</gene>
<dbReference type="EMBL" id="LCTV02000014">
    <property type="protein sequence ID" value="PRQ70791.1"/>
    <property type="molecule type" value="Genomic_DNA"/>
</dbReference>
<accession>A0A2S9ZYJ2</accession>
<organism evidence="1 2">
    <name type="scientific">Rhodotorula toruloides</name>
    <name type="common">Yeast</name>
    <name type="synonym">Rhodosporidium toruloides</name>
    <dbReference type="NCBI Taxonomy" id="5286"/>
    <lineage>
        <taxon>Eukaryota</taxon>
        <taxon>Fungi</taxon>
        <taxon>Dikarya</taxon>
        <taxon>Basidiomycota</taxon>
        <taxon>Pucciniomycotina</taxon>
        <taxon>Microbotryomycetes</taxon>
        <taxon>Sporidiobolales</taxon>
        <taxon>Sporidiobolaceae</taxon>
        <taxon>Rhodotorula</taxon>
    </lineage>
</organism>
<reference evidence="1 2" key="1">
    <citation type="journal article" date="2018" name="Elife">
        <title>Functional genomics of lipid metabolism in the oleaginous yeast Rhodosporidium toruloides.</title>
        <authorList>
            <person name="Coradetti S.T."/>
            <person name="Pinel D."/>
            <person name="Geiselman G."/>
            <person name="Ito M."/>
            <person name="Mondo S."/>
            <person name="Reilly M.C."/>
            <person name="Cheng Y.F."/>
            <person name="Bauer S."/>
            <person name="Grigoriev I."/>
            <person name="Gladden J.M."/>
            <person name="Simmons B.A."/>
            <person name="Brem R."/>
            <person name="Arkin A.P."/>
            <person name="Skerker J.M."/>
        </authorList>
    </citation>
    <scope>NUCLEOTIDE SEQUENCE [LARGE SCALE GENOMIC DNA]</scope>
    <source>
        <strain evidence="1 2">NBRC 0880</strain>
    </source>
</reference>
<dbReference type="AlphaFoldDB" id="A0A2S9ZYJ2"/>
<name>A0A2S9ZYJ2_RHOTO</name>
<dbReference type="Proteomes" id="UP000239560">
    <property type="component" value="Unassembled WGS sequence"/>
</dbReference>
<dbReference type="SUPFAM" id="SSF52266">
    <property type="entry name" value="SGNH hydrolase"/>
    <property type="match status" value="1"/>
</dbReference>
<evidence type="ECO:0000313" key="2">
    <source>
        <dbReference type="Proteomes" id="UP000239560"/>
    </source>
</evidence>
<sequence length="525" mass="57052">MSPESLSSTIYAPLSRAAGVSQPGLLLLRRRFVLAAAALVPLIFVAFTVSPPDRGWTSSFLPQAYLSDAASLPPAAGPGCASPSLLAARNNANFWRVEVLSSSTPSFAIRPSDPETYYNCPELALATFTVRLHYPNETHLVACQPRQGPLGRYIYSDLPDALYEPGRTTSAEVEALLEFGHFSGLASGQPCAAASCREAVYQSLNSGAWSGKEIFGINGHRAQVAGLSSASLRQDDVAPECTTLADLPSTLLMPNRRFVYKAEANKPCSLPELPSLAPASQPKWIHLFGDSNFRHAIVSLAQLLGAGECTWATLPKEPYPTHAVCGNAGSEYIVTFAFVWFKGPRFGNVTDYDSENLSSLAQFIRGMPFAANLPAAITAAMLNMSMSHLFITTGSHAPQLSVQGMQASLDEYGDAFQRKIDQSSATTFVAVPSVDPARIPTSYGNQAALRNSIMIQRQNEAQQQWVQSTLDTHKVDYLDVFSMTRALPDAARRDSVHFQPFVYEEWANLFAAAMELARRRQETTL</sequence>